<accession>A0A851GFL2</accession>
<dbReference type="NCBIfam" id="TIGR02595">
    <property type="entry name" value="PEP_CTERM"/>
    <property type="match status" value="1"/>
</dbReference>
<evidence type="ECO:0000259" key="1">
    <source>
        <dbReference type="Pfam" id="PF07589"/>
    </source>
</evidence>
<dbReference type="InterPro" id="IPR013424">
    <property type="entry name" value="Ice-binding_C"/>
</dbReference>
<organism evidence="2 3">
    <name type="scientific">Oceaniferula marina</name>
    <dbReference type="NCBI Taxonomy" id="2748318"/>
    <lineage>
        <taxon>Bacteria</taxon>
        <taxon>Pseudomonadati</taxon>
        <taxon>Verrucomicrobiota</taxon>
        <taxon>Verrucomicrobiia</taxon>
        <taxon>Verrucomicrobiales</taxon>
        <taxon>Verrucomicrobiaceae</taxon>
        <taxon>Oceaniferula</taxon>
    </lineage>
</organism>
<protein>
    <submittedName>
        <fullName evidence="2">PEP-CTERM sorting domain-containing protein</fullName>
    </submittedName>
</protein>
<dbReference type="Proteomes" id="UP000557872">
    <property type="component" value="Unassembled WGS sequence"/>
</dbReference>
<proteinExistence type="predicted"/>
<feature type="domain" description="Ice-binding protein C-terminal" evidence="1">
    <location>
        <begin position="183"/>
        <end position="204"/>
    </location>
</feature>
<dbReference type="AlphaFoldDB" id="A0A851GFL2"/>
<dbReference type="EMBL" id="JACBAZ010000001">
    <property type="protein sequence ID" value="NWK54551.1"/>
    <property type="molecule type" value="Genomic_DNA"/>
</dbReference>
<evidence type="ECO:0000313" key="3">
    <source>
        <dbReference type="Proteomes" id="UP000557872"/>
    </source>
</evidence>
<gene>
    <name evidence="2" type="ORF">HW115_02940</name>
</gene>
<dbReference type="Pfam" id="PF07589">
    <property type="entry name" value="PEP-CTERM"/>
    <property type="match status" value="1"/>
</dbReference>
<evidence type="ECO:0000313" key="2">
    <source>
        <dbReference type="EMBL" id="NWK54551.1"/>
    </source>
</evidence>
<name>A0A851GFL2_9BACT</name>
<reference evidence="2 3" key="1">
    <citation type="submission" date="2020-07" db="EMBL/GenBank/DDBJ databases">
        <title>Roseicoccus Jingziensis gen. nov., sp. nov., isolated from coastal seawater.</title>
        <authorList>
            <person name="Feng X."/>
        </authorList>
    </citation>
    <scope>NUCLEOTIDE SEQUENCE [LARGE SCALE GENOMIC DNA]</scope>
    <source>
        <strain evidence="2 3">N1E253</strain>
    </source>
</reference>
<comment type="caution">
    <text evidence="2">The sequence shown here is derived from an EMBL/GenBank/DDBJ whole genome shotgun (WGS) entry which is preliminary data.</text>
</comment>
<keyword evidence="3" id="KW-1185">Reference proteome</keyword>
<sequence>MILAGSAQAAITYVDADPTNTTLADGSALTVTTSGTNAPADGTTWHIRTSHGNVGPDIYCVAPAASAPEIRTTISGLAAGNYNLYAYYWVGGGAAPTGNNRWDIRAGLVSGALTDYEWDDAPVADNADIDPDILVDDGGARYLHQINLGVVTVDGAGLAHVYIDDFSGNDNRTWYDGVGYELVPEPSSTALLGLGGLTLMIRRRR</sequence>